<keyword evidence="5" id="KW-0808">Transferase</keyword>
<dbReference type="Gene3D" id="3.40.50.150">
    <property type="entry name" value="Vaccinia Virus protein VP39"/>
    <property type="match status" value="1"/>
</dbReference>
<evidence type="ECO:0000256" key="1">
    <source>
        <dbReference type="ARBA" id="ARBA00022747"/>
    </source>
</evidence>
<name>A0ABU0DZA8_9FIRM</name>
<dbReference type="PANTHER" id="PTHR42998:SF1">
    <property type="entry name" value="TYPE I RESTRICTION ENZYME HINDI METHYLASE SUBUNIT"/>
    <property type="match status" value="1"/>
</dbReference>
<feature type="domain" description="Type I restriction enzyme R protein N-terminal" evidence="4">
    <location>
        <begin position="20"/>
        <end position="113"/>
    </location>
</feature>
<gene>
    <name evidence="5" type="ORF">J2S15_000702</name>
</gene>
<evidence type="ECO:0000259" key="3">
    <source>
        <dbReference type="Pfam" id="PF02384"/>
    </source>
</evidence>
<keyword evidence="6" id="KW-1185">Reference proteome</keyword>
<feature type="domain" description="DNA methylase adenine-specific" evidence="3">
    <location>
        <begin position="273"/>
        <end position="556"/>
    </location>
</feature>
<dbReference type="RefSeq" id="WP_307405529.1">
    <property type="nucleotide sequence ID" value="NZ_JAUSUR010000001.1"/>
</dbReference>
<dbReference type="InterPro" id="IPR002052">
    <property type="entry name" value="DNA_methylase_N6_adenine_CS"/>
</dbReference>
<dbReference type="PRINTS" id="PR00507">
    <property type="entry name" value="N12N6MTFRASE"/>
</dbReference>
<dbReference type="SUPFAM" id="SSF116734">
    <property type="entry name" value="DNA methylase specificity domain"/>
    <property type="match status" value="1"/>
</dbReference>
<evidence type="ECO:0000259" key="4">
    <source>
        <dbReference type="Pfam" id="PF13588"/>
    </source>
</evidence>
<dbReference type="Pfam" id="PF02384">
    <property type="entry name" value="N6_Mtase"/>
    <property type="match status" value="1"/>
</dbReference>
<keyword evidence="5" id="KW-0489">Methyltransferase</keyword>
<reference evidence="5 6" key="1">
    <citation type="submission" date="2023-07" db="EMBL/GenBank/DDBJ databases">
        <title>Genomic Encyclopedia of Type Strains, Phase IV (KMG-IV): sequencing the most valuable type-strain genomes for metagenomic binning, comparative biology and taxonomic classification.</title>
        <authorList>
            <person name="Goeker M."/>
        </authorList>
    </citation>
    <scope>NUCLEOTIDE SEQUENCE [LARGE SCALE GENOMIC DNA]</scope>
    <source>
        <strain evidence="5 6">DSM 16784</strain>
    </source>
</reference>
<dbReference type="GO" id="GO:0009007">
    <property type="term" value="F:site-specific DNA-methyltransferase (adenine-specific) activity"/>
    <property type="evidence" value="ECO:0007669"/>
    <property type="project" value="UniProtKB-EC"/>
</dbReference>
<organism evidence="5 6">
    <name type="scientific">Breznakia pachnodae</name>
    <dbReference type="NCBI Taxonomy" id="265178"/>
    <lineage>
        <taxon>Bacteria</taxon>
        <taxon>Bacillati</taxon>
        <taxon>Bacillota</taxon>
        <taxon>Erysipelotrichia</taxon>
        <taxon>Erysipelotrichales</taxon>
        <taxon>Erysipelotrichaceae</taxon>
        <taxon>Breznakia</taxon>
    </lineage>
</organism>
<dbReference type="Pfam" id="PF13588">
    <property type="entry name" value="HSDR_N_2"/>
    <property type="match status" value="1"/>
</dbReference>
<dbReference type="InterPro" id="IPR052916">
    <property type="entry name" value="Type-I_RE_MTase_Subunit"/>
</dbReference>
<dbReference type="InterPro" id="IPR044946">
    <property type="entry name" value="Restrct_endonuc_typeI_TRD_sf"/>
</dbReference>
<dbReference type="InterPro" id="IPR029464">
    <property type="entry name" value="HSDR_N"/>
</dbReference>
<sequence>MSNYRNEAEVETKFVYSHLIKEILSIPSDRVSFHVPIKIHQGRSVLTKEADVVIKSDSNENLIVIDSKSPNVTLEQYFGQIDSYAFQLETPISILTNADRIIVRFYQEGNKKHILLDKKVDELETTGYSELIEIIDSVEKNIVDNMKISDEVETDSPKIVDYRRTFRVIHTKIRSIDKLDPSSAFDEFSKVLFIKIINDSLSDDEQLTIERIKAMGVIKAQSEFVDKWFQEKVSSYYPGIFAINTKIGLTPKALITVLDILNKDFDLKDSLTDIKGRAFEEFLPSQLRGKGLGQFFTPRAVVDFMIERAEISLNDKVLDFASGSGGFLIKAFEEKMKLIDTLPKVFIDALGKTREELEEIAKTQIFGIDAEPRAVRTAKMNMLLWGDGKQIQHGNGLDVSDFNGDPYLASEYNNDDPNSGVNVILANPPFGSTEEDQKVLSRYTLSKKRRDKNGEIKFSKVKTENLFVERAWKLLKPGGRLLIVLPEGIFSNKTSATRDFILSHFTIDTIVKLPKHSFVMSGVDTINTVVLVAYKNTSDRQKEIILSDKRTWINKNHVMTINFASVNQIGYEPSGKIIKRGYEGSDFQIIANKLKNNDFETIVADPLEYASIEYGDIEKSENWKKSMVKFLRIDFDHVPLRIDPTYYFFKKETTTLLSSFVSLDISENNTQRIKLTEKELNNNVEKVYKYVSVVKTLNGTVTEIEEKTVDDILSTRSGLPQRLYKNDIVFNPYRINTGSIIWIDSDDESLITSPAYVVLRNVDIDIKYLVQLLKTPFMKYQIQVLASGSVRDNFGTNDLELLRIPNISKSEQKEIMESVNGSINEIMVMQNNMRTKIEMINNLLSDFLK</sequence>
<dbReference type="Gene3D" id="3.90.220.20">
    <property type="entry name" value="DNA methylase specificity domains"/>
    <property type="match status" value="1"/>
</dbReference>
<keyword evidence="2" id="KW-0238">DNA-binding</keyword>
<dbReference type="EMBL" id="JAUSUR010000001">
    <property type="protein sequence ID" value="MDQ0359971.1"/>
    <property type="molecule type" value="Genomic_DNA"/>
</dbReference>
<dbReference type="PANTHER" id="PTHR42998">
    <property type="entry name" value="TYPE I RESTRICTION ENZYME HINDVIIP M PROTEIN-RELATED"/>
    <property type="match status" value="1"/>
</dbReference>
<dbReference type="GO" id="GO:0032259">
    <property type="term" value="P:methylation"/>
    <property type="evidence" value="ECO:0007669"/>
    <property type="project" value="UniProtKB-KW"/>
</dbReference>
<dbReference type="Proteomes" id="UP001230220">
    <property type="component" value="Unassembled WGS sequence"/>
</dbReference>
<evidence type="ECO:0000256" key="2">
    <source>
        <dbReference type="ARBA" id="ARBA00023125"/>
    </source>
</evidence>
<dbReference type="InterPro" id="IPR003356">
    <property type="entry name" value="DNA_methylase_A-5"/>
</dbReference>
<protein>
    <submittedName>
        <fullName evidence="5">Type I restriction enzyme M protein</fullName>
        <ecNumber evidence="5">2.1.1.72</ecNumber>
    </submittedName>
</protein>
<dbReference type="CDD" id="cd02440">
    <property type="entry name" value="AdoMet_MTases"/>
    <property type="match status" value="1"/>
</dbReference>
<keyword evidence="1" id="KW-0680">Restriction system</keyword>
<comment type="caution">
    <text evidence="5">The sequence shown here is derived from an EMBL/GenBank/DDBJ whole genome shotgun (WGS) entry which is preliminary data.</text>
</comment>
<dbReference type="PROSITE" id="PS00092">
    <property type="entry name" value="N6_MTASE"/>
    <property type="match status" value="1"/>
</dbReference>
<proteinExistence type="predicted"/>
<evidence type="ECO:0000313" key="5">
    <source>
        <dbReference type="EMBL" id="MDQ0359971.1"/>
    </source>
</evidence>
<evidence type="ECO:0000313" key="6">
    <source>
        <dbReference type="Proteomes" id="UP001230220"/>
    </source>
</evidence>
<accession>A0ABU0DZA8</accession>
<dbReference type="EC" id="2.1.1.72" evidence="5"/>
<dbReference type="SUPFAM" id="SSF53335">
    <property type="entry name" value="S-adenosyl-L-methionine-dependent methyltransferases"/>
    <property type="match status" value="1"/>
</dbReference>
<dbReference type="InterPro" id="IPR029063">
    <property type="entry name" value="SAM-dependent_MTases_sf"/>
</dbReference>